<dbReference type="Proteomes" id="UP001432027">
    <property type="component" value="Unassembled WGS sequence"/>
</dbReference>
<evidence type="ECO:0008006" key="4">
    <source>
        <dbReference type="Google" id="ProtNLM"/>
    </source>
</evidence>
<feature type="transmembrane region" description="Helical" evidence="1">
    <location>
        <begin position="48"/>
        <end position="74"/>
    </location>
</feature>
<feature type="non-terminal residue" evidence="2">
    <location>
        <position position="156"/>
    </location>
</feature>
<dbReference type="EMBL" id="BTSX01000001">
    <property type="protein sequence ID" value="GMS78375.1"/>
    <property type="molecule type" value="Genomic_DNA"/>
</dbReference>
<gene>
    <name evidence="2" type="ORF">PENTCL1PPCAC_550</name>
</gene>
<proteinExistence type="predicted"/>
<organism evidence="2 3">
    <name type="scientific">Pristionchus entomophagus</name>
    <dbReference type="NCBI Taxonomy" id="358040"/>
    <lineage>
        <taxon>Eukaryota</taxon>
        <taxon>Metazoa</taxon>
        <taxon>Ecdysozoa</taxon>
        <taxon>Nematoda</taxon>
        <taxon>Chromadorea</taxon>
        <taxon>Rhabditida</taxon>
        <taxon>Rhabditina</taxon>
        <taxon>Diplogasteromorpha</taxon>
        <taxon>Diplogasteroidea</taxon>
        <taxon>Neodiplogasteridae</taxon>
        <taxon>Pristionchus</taxon>
    </lineage>
</organism>
<keyword evidence="1" id="KW-1133">Transmembrane helix</keyword>
<keyword evidence="3" id="KW-1185">Reference proteome</keyword>
<keyword evidence="1" id="KW-0472">Membrane</keyword>
<accession>A0AAV5SDZ0</accession>
<dbReference type="AlphaFoldDB" id="A0AAV5SDZ0"/>
<name>A0AAV5SDZ0_9BILA</name>
<dbReference type="Pfam" id="PF10326">
    <property type="entry name" value="7TM_GPCR_Str"/>
    <property type="match status" value="1"/>
</dbReference>
<comment type="caution">
    <text evidence="2">The sequence shown here is derived from an EMBL/GenBank/DDBJ whole genome shotgun (WGS) entry which is preliminary data.</text>
</comment>
<evidence type="ECO:0000313" key="3">
    <source>
        <dbReference type="Proteomes" id="UP001432027"/>
    </source>
</evidence>
<dbReference type="PANTHER" id="PTHR22943:SF248">
    <property type="entry name" value="SEVEN TM RECEPTOR"/>
    <property type="match status" value="1"/>
</dbReference>
<feature type="transmembrane region" description="Helical" evidence="1">
    <location>
        <begin position="138"/>
        <end position="155"/>
    </location>
</feature>
<protein>
    <recommendedName>
        <fullName evidence="4">G protein-coupled receptor</fullName>
    </recommendedName>
</protein>
<keyword evidence="1" id="KW-0812">Transmembrane</keyword>
<sequence length="156" mass="17552">FSNCWYNYHSDDELQRYVKPFLDSEFPGRGKGHIGALYYNEKGLRVSAVLASMGFNAIMTFWFTIIAICAVLIVNSFKAYGDKLAAKTQQLQKQLFKTLVIQVMVPIVCVYLPCGGIINFPMFFRISVVPNFDSASTTLFPVIDAVVTLVGVKIYR</sequence>
<feature type="transmembrane region" description="Helical" evidence="1">
    <location>
        <begin position="95"/>
        <end position="118"/>
    </location>
</feature>
<reference evidence="2" key="1">
    <citation type="submission" date="2023-10" db="EMBL/GenBank/DDBJ databases">
        <title>Genome assembly of Pristionchus species.</title>
        <authorList>
            <person name="Yoshida K."/>
            <person name="Sommer R.J."/>
        </authorList>
    </citation>
    <scope>NUCLEOTIDE SEQUENCE</scope>
    <source>
        <strain evidence="2">RS0144</strain>
    </source>
</reference>
<evidence type="ECO:0000256" key="1">
    <source>
        <dbReference type="SAM" id="Phobius"/>
    </source>
</evidence>
<dbReference type="PANTHER" id="PTHR22943">
    <property type="entry name" value="7-TRANSMEMBRANE DOMAIN RECEPTOR C.ELEGANS"/>
    <property type="match status" value="1"/>
</dbReference>
<evidence type="ECO:0000313" key="2">
    <source>
        <dbReference type="EMBL" id="GMS78375.1"/>
    </source>
</evidence>
<feature type="non-terminal residue" evidence="2">
    <location>
        <position position="1"/>
    </location>
</feature>
<dbReference type="InterPro" id="IPR019428">
    <property type="entry name" value="7TM_GPCR_serpentine_rcpt_Str"/>
</dbReference>
<dbReference type="SUPFAM" id="SSF81321">
    <property type="entry name" value="Family A G protein-coupled receptor-like"/>
    <property type="match status" value="1"/>
</dbReference>